<protein>
    <submittedName>
        <fullName evidence="1">HAD family phosphatase</fullName>
    </submittedName>
</protein>
<dbReference type="SFLD" id="SFLDG01135">
    <property type="entry name" value="C1.5.6:_HAD__Beta-PGM__Phospha"/>
    <property type="match status" value="1"/>
</dbReference>
<gene>
    <name evidence="1" type="ORF">D2A34_15725</name>
</gene>
<dbReference type="EMBL" id="QXDJ01000003">
    <property type="protein sequence ID" value="RII34587.1"/>
    <property type="molecule type" value="Genomic_DNA"/>
</dbReference>
<dbReference type="SUPFAM" id="SSF56784">
    <property type="entry name" value="HAD-like"/>
    <property type="match status" value="1"/>
</dbReference>
<dbReference type="RefSeq" id="WP_119367254.1">
    <property type="nucleotide sequence ID" value="NZ_QXDJ01000003.1"/>
</dbReference>
<dbReference type="Gene3D" id="1.10.150.240">
    <property type="entry name" value="Putative phosphatase, domain 2"/>
    <property type="match status" value="1"/>
</dbReference>
<dbReference type="InterPro" id="IPR006439">
    <property type="entry name" value="HAD-SF_hydro_IA"/>
</dbReference>
<dbReference type="Pfam" id="PF13419">
    <property type="entry name" value="HAD_2"/>
    <property type="match status" value="1"/>
</dbReference>
<dbReference type="AlphaFoldDB" id="A0A399IPR0"/>
<organism evidence="1 2">
    <name type="scientific">Clostridium chromiireducens</name>
    <dbReference type="NCBI Taxonomy" id="225345"/>
    <lineage>
        <taxon>Bacteria</taxon>
        <taxon>Bacillati</taxon>
        <taxon>Bacillota</taxon>
        <taxon>Clostridia</taxon>
        <taxon>Eubacteriales</taxon>
        <taxon>Clostridiaceae</taxon>
        <taxon>Clostridium</taxon>
    </lineage>
</organism>
<dbReference type="InterPro" id="IPR023214">
    <property type="entry name" value="HAD_sf"/>
</dbReference>
<accession>A0A399IPR0</accession>
<comment type="caution">
    <text evidence="1">The sequence shown here is derived from an EMBL/GenBank/DDBJ whole genome shotgun (WGS) entry which is preliminary data.</text>
</comment>
<proteinExistence type="predicted"/>
<dbReference type="InterPro" id="IPR036412">
    <property type="entry name" value="HAD-like_sf"/>
</dbReference>
<name>A0A399IPR0_9CLOT</name>
<dbReference type="SFLD" id="SFLDS00003">
    <property type="entry name" value="Haloacid_Dehalogenase"/>
    <property type="match status" value="1"/>
</dbReference>
<dbReference type="SFLD" id="SFLDG01129">
    <property type="entry name" value="C1.5:_HAD__Beta-PGM__Phosphata"/>
    <property type="match status" value="1"/>
</dbReference>
<reference evidence="1 2" key="1">
    <citation type="submission" date="2018-08" db="EMBL/GenBank/DDBJ databases">
        <title>Genome of Clostridium chromiireducens C1, DSM12136.</title>
        <authorList>
            <person name="Xing M."/>
            <person name="Wei Y."/>
            <person name="Ang E.L."/>
            <person name="Zhao H."/>
            <person name="Zhang Y."/>
        </authorList>
    </citation>
    <scope>NUCLEOTIDE SEQUENCE [LARGE SCALE GENOMIC DNA]</scope>
    <source>
        <strain evidence="1 2">C1</strain>
    </source>
</reference>
<evidence type="ECO:0000313" key="2">
    <source>
        <dbReference type="Proteomes" id="UP000265930"/>
    </source>
</evidence>
<dbReference type="InterPro" id="IPR023198">
    <property type="entry name" value="PGP-like_dom2"/>
</dbReference>
<dbReference type="Proteomes" id="UP000265930">
    <property type="component" value="Unassembled WGS sequence"/>
</dbReference>
<dbReference type="NCBIfam" id="TIGR01549">
    <property type="entry name" value="HAD-SF-IA-v1"/>
    <property type="match status" value="1"/>
</dbReference>
<evidence type="ECO:0000313" key="1">
    <source>
        <dbReference type="EMBL" id="RII34587.1"/>
    </source>
</evidence>
<dbReference type="PANTHER" id="PTHR18901">
    <property type="entry name" value="2-DEOXYGLUCOSE-6-PHOSPHATE PHOSPHATASE 2"/>
    <property type="match status" value="1"/>
</dbReference>
<sequence>MKKIDAVLFDMDGVIFDTENVYLDIWRKVFEKYGYTMTLDVYISVMGTGRKNVIKTFLEIYGEDLPIGEMYIEKDTKLEEVIKNGLVPTKQGAKEILNYFKQKNYKIALATSAKRDRVARQLKMADMIDIFDDIVCGDDIKFGKPNPEIFLKAAQRLCVDPGKCLVIEDSPAGIKAAFNAKMTGIHVEDLKKADEEILNYCYKSFKNLLEIQEYFNNLEI</sequence>
<dbReference type="InterPro" id="IPR041492">
    <property type="entry name" value="HAD_2"/>
</dbReference>
<dbReference type="NCBIfam" id="TIGR01509">
    <property type="entry name" value="HAD-SF-IA-v3"/>
    <property type="match status" value="1"/>
</dbReference>
<dbReference type="PRINTS" id="PR00413">
    <property type="entry name" value="HADHALOGNASE"/>
</dbReference>
<dbReference type="PANTHER" id="PTHR18901:SF38">
    <property type="entry name" value="PSEUDOURIDINE-5'-PHOSPHATASE"/>
    <property type="match status" value="1"/>
</dbReference>
<dbReference type="Gene3D" id="3.40.50.1000">
    <property type="entry name" value="HAD superfamily/HAD-like"/>
    <property type="match status" value="1"/>
</dbReference>